<evidence type="ECO:0000313" key="2">
    <source>
        <dbReference type="EMBL" id="AOX03974.1"/>
    </source>
</evidence>
<sequence length="81" mass="9122">MIQRFAIRSGTNSWVLGSREQGAGNRQEARGKRQEARGKKSCVPHSYEKRYIKKHIAVARAGADMTKVSNLSKRKSLTSDF</sequence>
<evidence type="ECO:0000313" key="3">
    <source>
        <dbReference type="Proteomes" id="UP000177870"/>
    </source>
</evidence>
<feature type="region of interest" description="Disordered" evidence="1">
    <location>
        <begin position="16"/>
        <end position="43"/>
    </location>
</feature>
<reference evidence="3" key="1">
    <citation type="submission" date="2016-10" db="EMBL/GenBank/DDBJ databases">
        <title>Comparative genomics uncovers the prolific and rare metabolic potential of the cyanobacterial genus Moorea.</title>
        <authorList>
            <person name="Leao T."/>
            <person name="Castelao G."/>
            <person name="Korobeynikov A."/>
            <person name="Monroe E.A."/>
            <person name="Podell S."/>
            <person name="Glukhov E."/>
            <person name="Allen E."/>
            <person name="Gerwick W.H."/>
            <person name="Gerwick L."/>
        </authorList>
    </citation>
    <scope>NUCLEOTIDE SEQUENCE [LARGE SCALE GENOMIC DNA]</scope>
    <source>
        <strain evidence="3">PAL-8-15-08-1</strain>
    </source>
</reference>
<accession>A0A1D8U2H0</accession>
<dbReference type="KEGG" id="mpro:BJP34_35155"/>
<dbReference type="Proteomes" id="UP000177870">
    <property type="component" value="Chromosome"/>
</dbReference>
<dbReference type="AlphaFoldDB" id="A0A1D8U2H0"/>
<protein>
    <submittedName>
        <fullName evidence="2">Uncharacterized protein</fullName>
    </submittedName>
</protein>
<gene>
    <name evidence="2" type="ORF">BJP34_35155</name>
</gene>
<evidence type="ECO:0000256" key="1">
    <source>
        <dbReference type="SAM" id="MobiDB-lite"/>
    </source>
</evidence>
<proteinExistence type="predicted"/>
<organism evidence="2 3">
    <name type="scientific">Moorena producens PAL-8-15-08-1</name>
    <dbReference type="NCBI Taxonomy" id="1458985"/>
    <lineage>
        <taxon>Bacteria</taxon>
        <taxon>Bacillati</taxon>
        <taxon>Cyanobacteriota</taxon>
        <taxon>Cyanophyceae</taxon>
        <taxon>Coleofasciculales</taxon>
        <taxon>Coleofasciculaceae</taxon>
        <taxon>Moorena</taxon>
    </lineage>
</organism>
<feature type="compositionally biased region" description="Basic and acidic residues" evidence="1">
    <location>
        <begin position="27"/>
        <end position="38"/>
    </location>
</feature>
<dbReference type="EMBL" id="CP017599">
    <property type="protein sequence ID" value="AOX03974.1"/>
    <property type="molecule type" value="Genomic_DNA"/>
</dbReference>
<name>A0A1D8U2H0_9CYAN</name>